<dbReference type="GeneID" id="20647324"/>
<keyword evidence="3" id="KW-1185">Reference proteome</keyword>
<dbReference type="InterPro" id="IPR018289">
    <property type="entry name" value="MULE_transposase_dom"/>
</dbReference>
<name>G4ZZE4_PHYSP</name>
<protein>
    <recommendedName>
        <fullName evidence="1">MULE transposase domain-containing protein</fullName>
    </recommendedName>
</protein>
<organism evidence="2 3">
    <name type="scientific">Phytophthora sojae (strain P6497)</name>
    <name type="common">Soybean stem and root rot agent</name>
    <name type="synonym">Phytophthora megasperma f. sp. glycines</name>
    <dbReference type="NCBI Taxonomy" id="1094619"/>
    <lineage>
        <taxon>Eukaryota</taxon>
        <taxon>Sar</taxon>
        <taxon>Stramenopiles</taxon>
        <taxon>Oomycota</taxon>
        <taxon>Peronosporomycetes</taxon>
        <taxon>Peronosporales</taxon>
        <taxon>Peronosporaceae</taxon>
        <taxon>Phytophthora</taxon>
    </lineage>
</organism>
<proteinExistence type="predicted"/>
<accession>G4ZZE4</accession>
<dbReference type="InParanoid" id="G4ZZE4"/>
<dbReference type="OMA" id="EHAQAFM"/>
<gene>
    <name evidence="2" type="ORF">PHYSODRAFT_337164</name>
</gene>
<dbReference type="KEGG" id="psoj:PHYSODRAFT_337164"/>
<dbReference type="AlphaFoldDB" id="G4ZZE4"/>
<sequence length="287" mass="33066">MTSRQKEFCKSLTQQRLKLKRIHSLMRHQFNLPADAMPPLRAVQNCVNYHARKTLGNNDFYDDIAAFVREHFFTGYEEETKPFIFTWSVDNDARPYAGDGGDAEPFFVGIPTKQLLKRLDRPPPPEDFVLYMDATFKLSQVEYPAFVVGISDGAASFHLGAVFVVSQRLTNIYTLALASLRQFYTAVTGKSLHLRFVMGDAEDAQYSAFADVFARDSSYTYLMCFFHVLQNVQKKVPAACRSEVMKDIYGMHFSSCEVEFQRHRDMALTRWRDDPRTQAFSGYFEKQ</sequence>
<evidence type="ECO:0000313" key="3">
    <source>
        <dbReference type="Proteomes" id="UP000002640"/>
    </source>
</evidence>
<dbReference type="RefSeq" id="XP_009533089.1">
    <property type="nucleotide sequence ID" value="XM_009534794.1"/>
</dbReference>
<reference evidence="2 3" key="1">
    <citation type="journal article" date="2006" name="Science">
        <title>Phytophthora genome sequences uncover evolutionary origins and mechanisms of pathogenesis.</title>
        <authorList>
            <person name="Tyler B.M."/>
            <person name="Tripathy S."/>
            <person name="Zhang X."/>
            <person name="Dehal P."/>
            <person name="Jiang R.H."/>
            <person name="Aerts A."/>
            <person name="Arredondo F.D."/>
            <person name="Baxter L."/>
            <person name="Bensasson D."/>
            <person name="Beynon J.L."/>
            <person name="Chapman J."/>
            <person name="Damasceno C.M."/>
            <person name="Dorrance A.E."/>
            <person name="Dou D."/>
            <person name="Dickerman A.W."/>
            <person name="Dubchak I.L."/>
            <person name="Garbelotto M."/>
            <person name="Gijzen M."/>
            <person name="Gordon S.G."/>
            <person name="Govers F."/>
            <person name="Grunwald N.J."/>
            <person name="Huang W."/>
            <person name="Ivors K.L."/>
            <person name="Jones R.W."/>
            <person name="Kamoun S."/>
            <person name="Krampis K."/>
            <person name="Lamour K.H."/>
            <person name="Lee M.K."/>
            <person name="McDonald W.H."/>
            <person name="Medina M."/>
            <person name="Meijer H.J."/>
            <person name="Nordberg E.K."/>
            <person name="Maclean D.J."/>
            <person name="Ospina-Giraldo M.D."/>
            <person name="Morris P.F."/>
            <person name="Phuntumart V."/>
            <person name="Putnam N.H."/>
            <person name="Rash S."/>
            <person name="Rose J.K."/>
            <person name="Sakihama Y."/>
            <person name="Salamov A.A."/>
            <person name="Savidor A."/>
            <person name="Scheuring C.F."/>
            <person name="Smith B.M."/>
            <person name="Sobral B.W."/>
            <person name="Terry A."/>
            <person name="Torto-Alalibo T.A."/>
            <person name="Win J."/>
            <person name="Xu Z."/>
            <person name="Zhang H."/>
            <person name="Grigoriev I.V."/>
            <person name="Rokhsar D.S."/>
            <person name="Boore J.L."/>
        </authorList>
    </citation>
    <scope>NUCLEOTIDE SEQUENCE [LARGE SCALE GENOMIC DNA]</scope>
    <source>
        <strain evidence="2 3">P6497</strain>
    </source>
</reference>
<dbReference type="EMBL" id="JH159158">
    <property type="protein sequence ID" value="EGZ10344.1"/>
    <property type="molecule type" value="Genomic_DNA"/>
</dbReference>
<dbReference type="Proteomes" id="UP000002640">
    <property type="component" value="Unassembled WGS sequence"/>
</dbReference>
<feature type="domain" description="MULE transposase" evidence="1">
    <location>
        <begin position="129"/>
        <end position="231"/>
    </location>
</feature>
<evidence type="ECO:0000313" key="2">
    <source>
        <dbReference type="EMBL" id="EGZ10344.1"/>
    </source>
</evidence>
<dbReference type="Pfam" id="PF10551">
    <property type="entry name" value="MULE"/>
    <property type="match status" value="1"/>
</dbReference>
<evidence type="ECO:0000259" key="1">
    <source>
        <dbReference type="Pfam" id="PF10551"/>
    </source>
</evidence>